<evidence type="ECO:0000313" key="9">
    <source>
        <dbReference type="Proteomes" id="UP000677054"/>
    </source>
</evidence>
<dbReference type="SUPFAM" id="SSF57829">
    <property type="entry name" value="Zn-binding ribosomal proteins"/>
    <property type="match status" value="1"/>
</dbReference>
<dbReference type="InterPro" id="IPR052008">
    <property type="entry name" value="Mitoribosomal_protein_bL33"/>
</dbReference>
<dbReference type="OrthoDB" id="275534at2759"/>
<evidence type="ECO:0000313" key="8">
    <source>
        <dbReference type="EMBL" id="CAD7246956.1"/>
    </source>
</evidence>
<evidence type="ECO:0000256" key="1">
    <source>
        <dbReference type="ARBA" id="ARBA00004173"/>
    </source>
</evidence>
<dbReference type="PANTHER" id="PTHR47037:SF1">
    <property type="entry name" value="LARGE RIBOSOMAL SUBUNIT PROTEIN BL33M"/>
    <property type="match status" value="1"/>
</dbReference>
<keyword evidence="9" id="KW-1185">Reference proteome</keyword>
<evidence type="ECO:0000256" key="4">
    <source>
        <dbReference type="ARBA" id="ARBA00023128"/>
    </source>
</evidence>
<evidence type="ECO:0000256" key="2">
    <source>
        <dbReference type="ARBA" id="ARBA00007596"/>
    </source>
</evidence>
<proteinExistence type="inferred from homology"/>
<dbReference type="AlphaFoldDB" id="A0A7R8XGV4"/>
<protein>
    <recommendedName>
        <fullName evidence="6">Large ribosomal subunit protein bL33m</fullName>
    </recommendedName>
    <alternativeName>
        <fullName evidence="7">39S ribosomal protein L33, mitochondrial</fullName>
    </alternativeName>
</protein>
<keyword evidence="4" id="KW-0496">Mitochondrion</keyword>
<evidence type="ECO:0000256" key="6">
    <source>
        <dbReference type="ARBA" id="ARBA00035275"/>
    </source>
</evidence>
<evidence type="ECO:0000256" key="7">
    <source>
        <dbReference type="ARBA" id="ARBA00035436"/>
    </source>
</evidence>
<accession>A0A7R8XGV4</accession>
<dbReference type="PANTHER" id="PTHR47037">
    <property type="entry name" value="39S RIBOSOMAL PROTEIN L33, MITOCHONDRIAL"/>
    <property type="match status" value="1"/>
</dbReference>
<dbReference type="InterPro" id="IPR011332">
    <property type="entry name" value="Ribosomal_zn-bd"/>
</dbReference>
<keyword evidence="5" id="KW-0687">Ribonucleoprotein</keyword>
<sequence>MQLRFREFIASGAISRHLDTIVVLCPAKHSTQFGSEKAGGGPISRRLRGLTWRDPATDCPCRARTRHLCDSLTWAQERHLPQKMRLTQVLLKKAKAKNVLVFIESTVSGHRYTRVKERLADKVEAILYDPWVQKEVVYKEVKKVRSLK</sequence>
<dbReference type="GO" id="GO:1990904">
    <property type="term" value="C:ribonucleoprotein complex"/>
    <property type="evidence" value="ECO:0007669"/>
    <property type="project" value="UniProtKB-KW"/>
</dbReference>
<dbReference type="GO" id="GO:0005840">
    <property type="term" value="C:ribosome"/>
    <property type="evidence" value="ECO:0007669"/>
    <property type="project" value="UniProtKB-KW"/>
</dbReference>
<reference evidence="8" key="1">
    <citation type="submission" date="2020-11" db="EMBL/GenBank/DDBJ databases">
        <authorList>
            <person name="Tran Van P."/>
        </authorList>
    </citation>
    <scope>NUCLEOTIDE SEQUENCE</scope>
</reference>
<comment type="similarity">
    <text evidence="2">Belongs to the bacterial ribosomal protein bL33 family.</text>
</comment>
<comment type="subcellular location">
    <subcellularLocation>
        <location evidence="1">Mitochondrion</location>
    </subcellularLocation>
</comment>
<dbReference type="Proteomes" id="UP000677054">
    <property type="component" value="Unassembled WGS sequence"/>
</dbReference>
<gene>
    <name evidence="8" type="ORF">DSTB1V02_LOCUS6798</name>
</gene>
<dbReference type="GO" id="GO:0005739">
    <property type="term" value="C:mitochondrion"/>
    <property type="evidence" value="ECO:0007669"/>
    <property type="project" value="UniProtKB-SubCell"/>
</dbReference>
<dbReference type="Gene3D" id="2.20.28.120">
    <property type="entry name" value="Ribosomal protein L33"/>
    <property type="match status" value="1"/>
</dbReference>
<keyword evidence="3" id="KW-0689">Ribosomal protein</keyword>
<evidence type="ECO:0000256" key="3">
    <source>
        <dbReference type="ARBA" id="ARBA00022980"/>
    </source>
</evidence>
<name>A0A7R8XGV4_9CRUS</name>
<dbReference type="GO" id="GO:0006412">
    <property type="term" value="P:translation"/>
    <property type="evidence" value="ECO:0007669"/>
    <property type="project" value="InterPro"/>
</dbReference>
<dbReference type="EMBL" id="CAJPEV010001287">
    <property type="protein sequence ID" value="CAG0891858.1"/>
    <property type="molecule type" value="Genomic_DNA"/>
</dbReference>
<dbReference type="EMBL" id="LR900804">
    <property type="protein sequence ID" value="CAD7246956.1"/>
    <property type="molecule type" value="Genomic_DNA"/>
</dbReference>
<evidence type="ECO:0000256" key="5">
    <source>
        <dbReference type="ARBA" id="ARBA00023274"/>
    </source>
</evidence>
<dbReference type="InterPro" id="IPR038584">
    <property type="entry name" value="Ribosomal_bL33_sf"/>
</dbReference>
<organism evidence="8">
    <name type="scientific">Darwinula stevensoni</name>
    <dbReference type="NCBI Taxonomy" id="69355"/>
    <lineage>
        <taxon>Eukaryota</taxon>
        <taxon>Metazoa</taxon>
        <taxon>Ecdysozoa</taxon>
        <taxon>Arthropoda</taxon>
        <taxon>Crustacea</taxon>
        <taxon>Oligostraca</taxon>
        <taxon>Ostracoda</taxon>
        <taxon>Podocopa</taxon>
        <taxon>Podocopida</taxon>
        <taxon>Darwinulocopina</taxon>
        <taxon>Darwinuloidea</taxon>
        <taxon>Darwinulidae</taxon>
        <taxon>Darwinula</taxon>
    </lineage>
</organism>